<keyword evidence="3" id="KW-1185">Reference proteome</keyword>
<feature type="region of interest" description="Disordered" evidence="1">
    <location>
        <begin position="67"/>
        <end position="216"/>
    </location>
</feature>
<keyword evidence="2" id="KW-0812">Transmembrane</keyword>
<feature type="compositionally biased region" description="Polar residues" evidence="1">
    <location>
        <begin position="155"/>
        <end position="172"/>
    </location>
</feature>
<evidence type="ECO:0000256" key="2">
    <source>
        <dbReference type="SAM" id="Phobius"/>
    </source>
</evidence>
<accession>A0A914ZN74</accession>
<feature type="transmembrane region" description="Helical" evidence="2">
    <location>
        <begin position="6"/>
        <end position="22"/>
    </location>
</feature>
<sequence length="216" mass="23801">MSLAVVIIVAFIAAVICYYYLFGPTKVSADSKGGQIAGMKTTESMADSEAQRILSQFRDIKTGEALVGAKDQRSLRSPDLKTAKSLREKEQQELRGPKITQPLPESGPQRDQLKTAEPTAEGGEEGKIWESTGVKTPDAVFDTKRNSSEPGIAAMQSSGEMEQQQGDGSAQGSKEILRKRKKRSKKSRGSHHSKHSGKHRKHRKSKKKHSKREDVE</sequence>
<name>A0A914ZN74_PARUN</name>
<evidence type="ECO:0000313" key="4">
    <source>
        <dbReference type="WBParaSite" id="PgB09_g024_t02"/>
    </source>
</evidence>
<keyword evidence="2" id="KW-1133">Transmembrane helix</keyword>
<proteinExistence type="predicted"/>
<reference evidence="4" key="1">
    <citation type="submission" date="2022-11" db="UniProtKB">
        <authorList>
            <consortium name="WormBaseParasite"/>
        </authorList>
    </citation>
    <scope>IDENTIFICATION</scope>
</reference>
<dbReference type="AlphaFoldDB" id="A0A914ZN74"/>
<keyword evidence="2" id="KW-0472">Membrane</keyword>
<organism evidence="3 4">
    <name type="scientific">Parascaris univalens</name>
    <name type="common">Nematode worm</name>
    <dbReference type="NCBI Taxonomy" id="6257"/>
    <lineage>
        <taxon>Eukaryota</taxon>
        <taxon>Metazoa</taxon>
        <taxon>Ecdysozoa</taxon>
        <taxon>Nematoda</taxon>
        <taxon>Chromadorea</taxon>
        <taxon>Rhabditida</taxon>
        <taxon>Spirurina</taxon>
        <taxon>Ascaridomorpha</taxon>
        <taxon>Ascaridoidea</taxon>
        <taxon>Ascarididae</taxon>
        <taxon>Parascaris</taxon>
    </lineage>
</organism>
<feature type="compositionally biased region" description="Basic residues" evidence="1">
    <location>
        <begin position="177"/>
        <end position="210"/>
    </location>
</feature>
<evidence type="ECO:0000256" key="1">
    <source>
        <dbReference type="SAM" id="MobiDB-lite"/>
    </source>
</evidence>
<evidence type="ECO:0000313" key="3">
    <source>
        <dbReference type="Proteomes" id="UP000887569"/>
    </source>
</evidence>
<feature type="compositionally biased region" description="Basic and acidic residues" evidence="1">
    <location>
        <begin position="70"/>
        <end position="96"/>
    </location>
</feature>
<dbReference type="Proteomes" id="UP000887569">
    <property type="component" value="Unplaced"/>
</dbReference>
<dbReference type="WBParaSite" id="PgB09_g024_t02">
    <property type="protein sequence ID" value="PgB09_g024_t02"/>
    <property type="gene ID" value="PgB09_g024"/>
</dbReference>
<protein>
    <submittedName>
        <fullName evidence="4">Uncharacterized protein</fullName>
    </submittedName>
</protein>